<feature type="compositionally biased region" description="Polar residues" evidence="2">
    <location>
        <begin position="8"/>
        <end position="18"/>
    </location>
</feature>
<sequence length="536" mass="59306">MHSMLQGRPSSDNLRVTRSPSTQDSPSSISDYFVLRGSSPSVPRPRPTGRDLEIRNLIDKYFAIPHHFVPVLRPRQEFLLNLPTTHFLTTSILAFASRYAYRTSANDYRELALSQSTVTNEAADRPIEYAQAMLLLTYLEYGLGNVANAAKLNKQAVEHIVKQGWHTLDCADGPACTDIFQGAASGLISIKRGWNGLGDVCNAPKPPEPQNGAEKYTDNRCEERRRIVWELWIQDLLLSITSGTPRYLAESEFAVHFPRDTTNTAFLSLFYPLRIRSFMFLEHAMAFPTCTTLQLREENTQKLLMLDTFIDNALLEGLQTWSDAVKGMNDQDTKVEWQTVRTTCFMSLLVLNAAMIHLHHRYAIPNLHFNFNVCSVAPTASGLAALAAIANGTQPMQATPTDDTPPLEIPPASVAKITTSSRSILTLFRDSQRAALAQSIPTLHPAPGDAISGPADVTPAQMDDILRQSPFCGCSQVIACFGSAIEVATAGEKYQALAAYSNLETATRILKRLKSLWPVAGAYEGPFLRIFNYGLH</sequence>
<reference evidence="4" key="1">
    <citation type="submission" date="2021-01" db="EMBL/GenBank/DDBJ databases">
        <authorList>
            <person name="Kaushik A."/>
        </authorList>
    </citation>
    <scope>NUCLEOTIDE SEQUENCE</scope>
    <source>
        <strain evidence="4">AG1-1B</strain>
    </source>
</reference>
<dbReference type="GO" id="GO:0006351">
    <property type="term" value="P:DNA-templated transcription"/>
    <property type="evidence" value="ECO:0007669"/>
    <property type="project" value="InterPro"/>
</dbReference>
<dbReference type="Pfam" id="PF04082">
    <property type="entry name" value="Fungal_trans"/>
    <property type="match status" value="1"/>
</dbReference>
<dbReference type="GO" id="GO:0003677">
    <property type="term" value="F:DNA binding"/>
    <property type="evidence" value="ECO:0007669"/>
    <property type="project" value="InterPro"/>
</dbReference>
<dbReference type="GO" id="GO:0008270">
    <property type="term" value="F:zinc ion binding"/>
    <property type="evidence" value="ECO:0007669"/>
    <property type="project" value="InterPro"/>
</dbReference>
<keyword evidence="1" id="KW-0539">Nucleus</keyword>
<evidence type="ECO:0000259" key="3">
    <source>
        <dbReference type="Pfam" id="PF04082"/>
    </source>
</evidence>
<dbReference type="PANTHER" id="PTHR47431:SF1">
    <property type="entry name" value="ZN(II)2CYS6 TRANSCRIPTION FACTOR (EUROFUNG)"/>
    <property type="match status" value="1"/>
</dbReference>
<dbReference type="CDD" id="cd12148">
    <property type="entry name" value="fungal_TF_MHR"/>
    <property type="match status" value="1"/>
</dbReference>
<dbReference type="PANTHER" id="PTHR47431">
    <property type="entry name" value="ZN(II)2CYS6 TRANSCRIPTION FACTOR (EUROFUNG)-RELATED"/>
    <property type="match status" value="1"/>
</dbReference>
<feature type="region of interest" description="Disordered" evidence="2">
    <location>
        <begin position="1"/>
        <end position="50"/>
    </location>
</feature>
<evidence type="ECO:0000256" key="1">
    <source>
        <dbReference type="ARBA" id="ARBA00023242"/>
    </source>
</evidence>
<accession>A0A8H3A953</accession>
<proteinExistence type="predicted"/>
<gene>
    <name evidence="4" type="ORF">RDB_LOCUS35248</name>
</gene>
<organism evidence="4 5">
    <name type="scientific">Rhizoctonia solani</name>
    <dbReference type="NCBI Taxonomy" id="456999"/>
    <lineage>
        <taxon>Eukaryota</taxon>
        <taxon>Fungi</taxon>
        <taxon>Dikarya</taxon>
        <taxon>Basidiomycota</taxon>
        <taxon>Agaricomycotina</taxon>
        <taxon>Agaricomycetes</taxon>
        <taxon>Cantharellales</taxon>
        <taxon>Ceratobasidiaceae</taxon>
        <taxon>Rhizoctonia</taxon>
    </lineage>
</organism>
<evidence type="ECO:0000313" key="4">
    <source>
        <dbReference type="EMBL" id="CAE6407587.1"/>
    </source>
</evidence>
<dbReference type="EMBL" id="CAJMWQ010000961">
    <property type="protein sequence ID" value="CAE6407587.1"/>
    <property type="molecule type" value="Genomic_DNA"/>
</dbReference>
<name>A0A8H3A953_9AGAM</name>
<comment type="caution">
    <text evidence="4">The sequence shown here is derived from an EMBL/GenBank/DDBJ whole genome shotgun (WGS) entry which is preliminary data.</text>
</comment>
<evidence type="ECO:0000313" key="5">
    <source>
        <dbReference type="Proteomes" id="UP000663826"/>
    </source>
</evidence>
<protein>
    <recommendedName>
        <fullName evidence="3">Xylanolytic transcriptional activator regulatory domain-containing protein</fullName>
    </recommendedName>
</protein>
<evidence type="ECO:0000256" key="2">
    <source>
        <dbReference type="SAM" id="MobiDB-lite"/>
    </source>
</evidence>
<feature type="domain" description="Xylanolytic transcriptional activator regulatory" evidence="3">
    <location>
        <begin position="59"/>
        <end position="261"/>
    </location>
</feature>
<dbReference type="AlphaFoldDB" id="A0A8H3A953"/>
<dbReference type="InterPro" id="IPR007219">
    <property type="entry name" value="XnlR_reg_dom"/>
</dbReference>
<dbReference type="Proteomes" id="UP000663826">
    <property type="component" value="Unassembled WGS sequence"/>
</dbReference>
<feature type="compositionally biased region" description="Low complexity" evidence="2">
    <location>
        <begin position="19"/>
        <end position="41"/>
    </location>
</feature>